<organism evidence="2 3">
    <name type="scientific">Tanacetum coccineum</name>
    <dbReference type="NCBI Taxonomy" id="301880"/>
    <lineage>
        <taxon>Eukaryota</taxon>
        <taxon>Viridiplantae</taxon>
        <taxon>Streptophyta</taxon>
        <taxon>Embryophyta</taxon>
        <taxon>Tracheophyta</taxon>
        <taxon>Spermatophyta</taxon>
        <taxon>Magnoliopsida</taxon>
        <taxon>eudicotyledons</taxon>
        <taxon>Gunneridae</taxon>
        <taxon>Pentapetalae</taxon>
        <taxon>asterids</taxon>
        <taxon>campanulids</taxon>
        <taxon>Asterales</taxon>
        <taxon>Asteraceae</taxon>
        <taxon>Asteroideae</taxon>
        <taxon>Anthemideae</taxon>
        <taxon>Anthemidinae</taxon>
        <taxon>Tanacetum</taxon>
    </lineage>
</organism>
<dbReference type="Pfam" id="PF07727">
    <property type="entry name" value="RVT_2"/>
    <property type="match status" value="1"/>
</dbReference>
<reference evidence="2" key="2">
    <citation type="submission" date="2022-01" db="EMBL/GenBank/DDBJ databases">
        <authorList>
            <person name="Yamashiro T."/>
            <person name="Shiraishi A."/>
            <person name="Satake H."/>
            <person name="Nakayama K."/>
        </authorList>
    </citation>
    <scope>NUCLEOTIDE SEQUENCE</scope>
</reference>
<dbReference type="PANTHER" id="PTHR11439:SF455">
    <property type="entry name" value="RLK (RECEPTOR-LIKE PROTEIN KINASE) 8, PUTATIVE-RELATED"/>
    <property type="match status" value="1"/>
</dbReference>
<sequence>MEYLPKRRWSTLEKKRANIMIKAIEKQFNKRRLMRSLEKFVGGSQNRRDLPRDIPLDSVEVLRPLRQLDVNNAFLRGTPKEDVYMVQPTGYIHPELPNHICKLRKVLYGLKQAPRACKEVATPLSSTETYSLIDGSPKVDASSYRSLVGSLQYLAITRPDVSFAINRLSQFMHALTKCHLQALKECLDI</sequence>
<accession>A0ABQ5G2H7</accession>
<dbReference type="InterPro" id="IPR013103">
    <property type="entry name" value="RVT_2"/>
</dbReference>
<comment type="caution">
    <text evidence="2">The sequence shown here is derived from an EMBL/GenBank/DDBJ whole genome shotgun (WGS) entry which is preliminary data.</text>
</comment>
<reference evidence="2" key="1">
    <citation type="journal article" date="2022" name="Int. J. Mol. Sci.">
        <title>Draft Genome of Tanacetum Coccineum: Genomic Comparison of Closely Related Tanacetum-Family Plants.</title>
        <authorList>
            <person name="Yamashiro T."/>
            <person name="Shiraishi A."/>
            <person name="Nakayama K."/>
            <person name="Satake H."/>
        </authorList>
    </citation>
    <scope>NUCLEOTIDE SEQUENCE</scope>
</reference>
<dbReference type="PANTHER" id="PTHR11439">
    <property type="entry name" value="GAG-POL-RELATED RETROTRANSPOSON"/>
    <property type="match status" value="1"/>
</dbReference>
<evidence type="ECO:0000259" key="1">
    <source>
        <dbReference type="Pfam" id="PF07727"/>
    </source>
</evidence>
<dbReference type="Proteomes" id="UP001151760">
    <property type="component" value="Unassembled WGS sequence"/>
</dbReference>
<feature type="domain" description="Reverse transcriptase Ty1/copia-type" evidence="1">
    <location>
        <begin position="59"/>
        <end position="119"/>
    </location>
</feature>
<gene>
    <name evidence="2" type="ORF">Tco_1028338</name>
</gene>
<keyword evidence="3" id="KW-1185">Reference proteome</keyword>
<evidence type="ECO:0000313" key="3">
    <source>
        <dbReference type="Proteomes" id="UP001151760"/>
    </source>
</evidence>
<evidence type="ECO:0000313" key="2">
    <source>
        <dbReference type="EMBL" id="GJT69052.1"/>
    </source>
</evidence>
<name>A0ABQ5G2H7_9ASTR</name>
<proteinExistence type="predicted"/>
<protein>
    <submittedName>
        <fullName evidence="2">Retrovirus-related pol polyprotein from transposon RE1</fullName>
    </submittedName>
</protein>
<dbReference type="EMBL" id="BQNB010017954">
    <property type="protein sequence ID" value="GJT69052.1"/>
    <property type="molecule type" value="Genomic_DNA"/>
</dbReference>